<protein>
    <recommendedName>
        <fullName evidence="2">diguanylate cyclase</fullName>
        <ecNumber evidence="2">2.7.7.65</ecNumber>
    </recommendedName>
</protein>
<gene>
    <name evidence="7" type="ORF">FLL46_15530</name>
</gene>
<dbReference type="SMART" id="SM00448">
    <property type="entry name" value="REC"/>
    <property type="match status" value="1"/>
</dbReference>
<sequence length="294" mass="33195">MSEKAVILIVDDSATNIQMTAALLKDKYRLKVATDGERCLELALSDPVPDLILLDVVMPKMDGYEVCRKLKESQLTRDIPVIFVTGRNEEEDEEYGLTLGAVDYVAKPIRPIILEARVDTHVTLKVQRDQLTNLAMRDQLTGAYNRHYLVEDANRKVSEAQRFQSPLSLLMLDIDHFKVINDQYGHQTGDRVLKSVAKVIQKQCRQEDSVARFGGEEFVILMPHCDMDQAKEKAENIRQSLIKLRPFDIEVTVSIGVAELSSKSEKFEALLSRADSAVYQAKENGRNNVCSQIV</sequence>
<dbReference type="CDD" id="cd01949">
    <property type="entry name" value="GGDEF"/>
    <property type="match status" value="1"/>
</dbReference>
<evidence type="ECO:0000259" key="5">
    <source>
        <dbReference type="PROSITE" id="PS50110"/>
    </source>
</evidence>
<evidence type="ECO:0000256" key="4">
    <source>
        <dbReference type="PROSITE-ProRule" id="PRU00169"/>
    </source>
</evidence>
<dbReference type="PROSITE" id="PS50887">
    <property type="entry name" value="GGDEF"/>
    <property type="match status" value="1"/>
</dbReference>
<evidence type="ECO:0000256" key="2">
    <source>
        <dbReference type="ARBA" id="ARBA00012528"/>
    </source>
</evidence>
<dbReference type="InterPro" id="IPR011006">
    <property type="entry name" value="CheY-like_superfamily"/>
</dbReference>
<dbReference type="SMART" id="SM00267">
    <property type="entry name" value="GGDEF"/>
    <property type="match status" value="1"/>
</dbReference>
<feature type="modified residue" description="4-aspartylphosphate" evidence="4">
    <location>
        <position position="55"/>
    </location>
</feature>
<accession>A0A545UCL4</accession>
<feature type="domain" description="GGDEF" evidence="6">
    <location>
        <begin position="165"/>
        <end position="294"/>
    </location>
</feature>
<dbReference type="InterPro" id="IPR000160">
    <property type="entry name" value="GGDEF_dom"/>
</dbReference>
<dbReference type="NCBIfam" id="TIGR00254">
    <property type="entry name" value="GGDEF"/>
    <property type="match status" value="1"/>
</dbReference>
<evidence type="ECO:0000256" key="3">
    <source>
        <dbReference type="ARBA" id="ARBA00034247"/>
    </source>
</evidence>
<dbReference type="GO" id="GO:1902201">
    <property type="term" value="P:negative regulation of bacterial-type flagellum-dependent cell motility"/>
    <property type="evidence" value="ECO:0007669"/>
    <property type="project" value="TreeGrafter"/>
</dbReference>
<organism evidence="7 8">
    <name type="scientific">Aliikangiella coralliicola</name>
    <dbReference type="NCBI Taxonomy" id="2592383"/>
    <lineage>
        <taxon>Bacteria</taxon>
        <taxon>Pseudomonadati</taxon>
        <taxon>Pseudomonadota</taxon>
        <taxon>Gammaproteobacteria</taxon>
        <taxon>Oceanospirillales</taxon>
        <taxon>Pleioneaceae</taxon>
        <taxon>Aliikangiella</taxon>
    </lineage>
</organism>
<keyword evidence="8" id="KW-1185">Reference proteome</keyword>
<dbReference type="Proteomes" id="UP000315439">
    <property type="component" value="Unassembled WGS sequence"/>
</dbReference>
<dbReference type="Pfam" id="PF00072">
    <property type="entry name" value="Response_reg"/>
    <property type="match status" value="1"/>
</dbReference>
<dbReference type="InterPro" id="IPR029787">
    <property type="entry name" value="Nucleotide_cyclase"/>
</dbReference>
<feature type="domain" description="Response regulatory" evidence="5">
    <location>
        <begin position="6"/>
        <end position="122"/>
    </location>
</feature>
<dbReference type="FunFam" id="3.30.70.270:FF:000001">
    <property type="entry name" value="Diguanylate cyclase domain protein"/>
    <property type="match status" value="1"/>
</dbReference>
<reference evidence="7 8" key="1">
    <citation type="submission" date="2019-07" db="EMBL/GenBank/DDBJ databases">
        <title>Draft genome for Aliikangiella sp. M105.</title>
        <authorList>
            <person name="Wang G."/>
        </authorList>
    </citation>
    <scope>NUCLEOTIDE SEQUENCE [LARGE SCALE GENOMIC DNA]</scope>
    <source>
        <strain evidence="7 8">M105</strain>
    </source>
</reference>
<dbReference type="EC" id="2.7.7.65" evidence="2"/>
<dbReference type="SUPFAM" id="SSF55073">
    <property type="entry name" value="Nucleotide cyclase"/>
    <property type="match status" value="1"/>
</dbReference>
<dbReference type="InterPro" id="IPR050469">
    <property type="entry name" value="Diguanylate_Cyclase"/>
</dbReference>
<dbReference type="EMBL" id="VIKS01000009">
    <property type="protein sequence ID" value="TQV87209.1"/>
    <property type="molecule type" value="Genomic_DNA"/>
</dbReference>
<dbReference type="Gene3D" id="3.40.50.2300">
    <property type="match status" value="1"/>
</dbReference>
<name>A0A545UCL4_9GAMM</name>
<dbReference type="GO" id="GO:0005886">
    <property type="term" value="C:plasma membrane"/>
    <property type="evidence" value="ECO:0007669"/>
    <property type="project" value="TreeGrafter"/>
</dbReference>
<dbReference type="RefSeq" id="WP_142932236.1">
    <property type="nucleotide sequence ID" value="NZ_ML660165.1"/>
</dbReference>
<comment type="caution">
    <text evidence="7">The sequence shown here is derived from an EMBL/GenBank/DDBJ whole genome shotgun (WGS) entry which is preliminary data.</text>
</comment>
<dbReference type="OrthoDB" id="9812260at2"/>
<dbReference type="Pfam" id="PF00990">
    <property type="entry name" value="GGDEF"/>
    <property type="match status" value="1"/>
</dbReference>
<dbReference type="PANTHER" id="PTHR45138">
    <property type="entry name" value="REGULATORY COMPONENTS OF SENSORY TRANSDUCTION SYSTEM"/>
    <property type="match status" value="1"/>
</dbReference>
<dbReference type="PANTHER" id="PTHR45138:SF9">
    <property type="entry name" value="DIGUANYLATE CYCLASE DGCM-RELATED"/>
    <property type="match status" value="1"/>
</dbReference>
<keyword evidence="4" id="KW-0597">Phosphoprotein</keyword>
<comment type="cofactor">
    <cofactor evidence="1">
        <name>Mg(2+)</name>
        <dbReference type="ChEBI" id="CHEBI:18420"/>
    </cofactor>
</comment>
<evidence type="ECO:0000313" key="7">
    <source>
        <dbReference type="EMBL" id="TQV87209.1"/>
    </source>
</evidence>
<dbReference type="SUPFAM" id="SSF52172">
    <property type="entry name" value="CheY-like"/>
    <property type="match status" value="1"/>
</dbReference>
<evidence type="ECO:0000256" key="1">
    <source>
        <dbReference type="ARBA" id="ARBA00001946"/>
    </source>
</evidence>
<evidence type="ECO:0000259" key="6">
    <source>
        <dbReference type="PROSITE" id="PS50887"/>
    </source>
</evidence>
<dbReference type="PROSITE" id="PS50110">
    <property type="entry name" value="RESPONSE_REGULATORY"/>
    <property type="match status" value="1"/>
</dbReference>
<comment type="catalytic activity">
    <reaction evidence="3">
        <text>2 GTP = 3',3'-c-di-GMP + 2 diphosphate</text>
        <dbReference type="Rhea" id="RHEA:24898"/>
        <dbReference type="ChEBI" id="CHEBI:33019"/>
        <dbReference type="ChEBI" id="CHEBI:37565"/>
        <dbReference type="ChEBI" id="CHEBI:58805"/>
        <dbReference type="EC" id="2.7.7.65"/>
    </reaction>
</comment>
<dbReference type="AlphaFoldDB" id="A0A545UCL4"/>
<dbReference type="GO" id="GO:0000160">
    <property type="term" value="P:phosphorelay signal transduction system"/>
    <property type="evidence" value="ECO:0007669"/>
    <property type="project" value="InterPro"/>
</dbReference>
<proteinExistence type="predicted"/>
<dbReference type="GO" id="GO:0043709">
    <property type="term" value="P:cell adhesion involved in single-species biofilm formation"/>
    <property type="evidence" value="ECO:0007669"/>
    <property type="project" value="TreeGrafter"/>
</dbReference>
<dbReference type="InterPro" id="IPR043128">
    <property type="entry name" value="Rev_trsase/Diguanyl_cyclase"/>
</dbReference>
<dbReference type="InterPro" id="IPR001789">
    <property type="entry name" value="Sig_transdc_resp-reg_receiver"/>
</dbReference>
<evidence type="ECO:0000313" key="8">
    <source>
        <dbReference type="Proteomes" id="UP000315439"/>
    </source>
</evidence>
<dbReference type="Gene3D" id="3.30.70.270">
    <property type="match status" value="1"/>
</dbReference>
<dbReference type="GO" id="GO:0052621">
    <property type="term" value="F:diguanylate cyclase activity"/>
    <property type="evidence" value="ECO:0007669"/>
    <property type="project" value="UniProtKB-EC"/>
</dbReference>